<evidence type="ECO:0000256" key="6">
    <source>
        <dbReference type="ARBA" id="ARBA00022723"/>
    </source>
</evidence>
<dbReference type="GO" id="GO:0016020">
    <property type="term" value="C:membrane"/>
    <property type="evidence" value="ECO:0007669"/>
    <property type="project" value="UniProtKB-SubCell"/>
</dbReference>
<dbReference type="Proteomes" id="UP000236291">
    <property type="component" value="Unassembled WGS sequence"/>
</dbReference>
<evidence type="ECO:0000256" key="11">
    <source>
        <dbReference type="ARBA" id="ARBA00023136"/>
    </source>
</evidence>
<dbReference type="ExpressionAtlas" id="A0A2K3LK78">
    <property type="expression patterns" value="baseline"/>
</dbReference>
<dbReference type="GO" id="GO:0016125">
    <property type="term" value="P:sterol metabolic process"/>
    <property type="evidence" value="ECO:0007669"/>
    <property type="project" value="TreeGrafter"/>
</dbReference>
<keyword evidence="11" id="KW-0472">Membrane</keyword>
<keyword evidence="8" id="KW-0560">Oxidoreductase</keyword>
<evidence type="ECO:0000256" key="2">
    <source>
        <dbReference type="ARBA" id="ARBA00004167"/>
    </source>
</evidence>
<evidence type="ECO:0000256" key="8">
    <source>
        <dbReference type="ARBA" id="ARBA00023002"/>
    </source>
</evidence>
<keyword evidence="4" id="KW-0349">Heme</keyword>
<dbReference type="GO" id="GO:0016132">
    <property type="term" value="P:brassinosteroid biosynthetic process"/>
    <property type="evidence" value="ECO:0007669"/>
    <property type="project" value="TreeGrafter"/>
</dbReference>
<dbReference type="GO" id="GO:0004497">
    <property type="term" value="F:monooxygenase activity"/>
    <property type="evidence" value="ECO:0007669"/>
    <property type="project" value="UniProtKB-KW"/>
</dbReference>
<comment type="subcellular location">
    <subcellularLocation>
        <location evidence="2">Membrane</location>
        <topology evidence="2">Single-pass membrane protein</topology>
    </subcellularLocation>
</comment>
<dbReference type="EMBL" id="ASHM01035036">
    <property type="protein sequence ID" value="PNX78935.1"/>
    <property type="molecule type" value="Genomic_DNA"/>
</dbReference>
<keyword evidence="10" id="KW-0503">Monooxygenase</keyword>
<dbReference type="AlphaFoldDB" id="A0A2K3LK78"/>
<comment type="caution">
    <text evidence="12">The sequence shown here is derived from an EMBL/GenBank/DDBJ whole genome shotgun (WGS) entry which is preliminary data.</text>
</comment>
<comment type="similarity">
    <text evidence="3">Belongs to the cytochrome P450 family.</text>
</comment>
<keyword evidence="6" id="KW-0479">Metal-binding</keyword>
<dbReference type="PANTHER" id="PTHR24286:SF44">
    <property type="entry name" value="3BETA,22ALPHA-DIHYDROXYSTEROID 3-DEHYDROGENASE"/>
    <property type="match status" value="1"/>
</dbReference>
<dbReference type="GO" id="GO:0020037">
    <property type="term" value="F:heme binding"/>
    <property type="evidence" value="ECO:0007669"/>
    <property type="project" value="InterPro"/>
</dbReference>
<evidence type="ECO:0000256" key="9">
    <source>
        <dbReference type="ARBA" id="ARBA00023004"/>
    </source>
</evidence>
<sequence>MAYFLFFIIFLVFLFLLRKIRYAKLRLPPGSLGLPFIGETLQMISAYKSDNPEPFIDKRVNRYGSIFTSHVFGEPTVFSADPETNRFILMNEKLFESSYPGSISNLLGKHSLLLLKGSLHKKMHSLTMSFSNSTIIKDHLLFHIDRLIRLNMDSWSDRVLLMEEAKKVS</sequence>
<evidence type="ECO:0000256" key="5">
    <source>
        <dbReference type="ARBA" id="ARBA00022692"/>
    </source>
</evidence>
<evidence type="ECO:0000256" key="10">
    <source>
        <dbReference type="ARBA" id="ARBA00023033"/>
    </source>
</evidence>
<keyword evidence="9" id="KW-0408">Iron</keyword>
<evidence type="ECO:0000256" key="1">
    <source>
        <dbReference type="ARBA" id="ARBA00001971"/>
    </source>
</evidence>
<evidence type="ECO:0000256" key="3">
    <source>
        <dbReference type="ARBA" id="ARBA00010617"/>
    </source>
</evidence>
<gene>
    <name evidence="12" type="ORF">L195_g034918</name>
</gene>
<evidence type="ECO:0000313" key="13">
    <source>
        <dbReference type="Proteomes" id="UP000236291"/>
    </source>
</evidence>
<dbReference type="PANTHER" id="PTHR24286">
    <property type="entry name" value="CYTOCHROME P450 26"/>
    <property type="match status" value="1"/>
</dbReference>
<dbReference type="STRING" id="57577.A0A2K3LK78"/>
<keyword evidence="7" id="KW-1133">Transmembrane helix</keyword>
<protein>
    <submittedName>
        <fullName evidence="12">Cytochrome p450 90a1-like protein</fullName>
    </submittedName>
</protein>
<evidence type="ECO:0000256" key="7">
    <source>
        <dbReference type="ARBA" id="ARBA00022989"/>
    </source>
</evidence>
<dbReference type="InterPro" id="IPR036396">
    <property type="entry name" value="Cyt_P450_sf"/>
</dbReference>
<dbReference type="GO" id="GO:0010268">
    <property type="term" value="P:brassinosteroid homeostasis"/>
    <property type="evidence" value="ECO:0007669"/>
    <property type="project" value="TreeGrafter"/>
</dbReference>
<dbReference type="GO" id="GO:0005506">
    <property type="term" value="F:iron ion binding"/>
    <property type="evidence" value="ECO:0007669"/>
    <property type="project" value="InterPro"/>
</dbReference>
<dbReference type="Gene3D" id="1.10.630.10">
    <property type="entry name" value="Cytochrome P450"/>
    <property type="match status" value="1"/>
</dbReference>
<comment type="cofactor">
    <cofactor evidence="1">
        <name>heme</name>
        <dbReference type="ChEBI" id="CHEBI:30413"/>
    </cofactor>
</comment>
<accession>A0A2K3LK78</accession>
<name>A0A2K3LK78_TRIPR</name>
<dbReference type="SUPFAM" id="SSF48264">
    <property type="entry name" value="Cytochrome P450"/>
    <property type="match status" value="1"/>
</dbReference>
<dbReference type="GO" id="GO:0016705">
    <property type="term" value="F:oxidoreductase activity, acting on paired donors, with incorporation or reduction of molecular oxygen"/>
    <property type="evidence" value="ECO:0007669"/>
    <property type="project" value="InterPro"/>
</dbReference>
<organism evidence="12 13">
    <name type="scientific">Trifolium pratense</name>
    <name type="common">Red clover</name>
    <dbReference type="NCBI Taxonomy" id="57577"/>
    <lineage>
        <taxon>Eukaryota</taxon>
        <taxon>Viridiplantae</taxon>
        <taxon>Streptophyta</taxon>
        <taxon>Embryophyta</taxon>
        <taxon>Tracheophyta</taxon>
        <taxon>Spermatophyta</taxon>
        <taxon>Magnoliopsida</taxon>
        <taxon>eudicotyledons</taxon>
        <taxon>Gunneridae</taxon>
        <taxon>Pentapetalae</taxon>
        <taxon>rosids</taxon>
        <taxon>fabids</taxon>
        <taxon>Fabales</taxon>
        <taxon>Fabaceae</taxon>
        <taxon>Papilionoideae</taxon>
        <taxon>50 kb inversion clade</taxon>
        <taxon>NPAAA clade</taxon>
        <taxon>Hologalegina</taxon>
        <taxon>IRL clade</taxon>
        <taxon>Trifolieae</taxon>
        <taxon>Trifolium</taxon>
    </lineage>
</organism>
<reference evidence="12 13" key="2">
    <citation type="journal article" date="2017" name="Front. Plant Sci.">
        <title>Gene Classification and Mining of Molecular Markers Useful in Red Clover (Trifolium pratense) Breeding.</title>
        <authorList>
            <person name="Istvanek J."/>
            <person name="Dluhosova J."/>
            <person name="Dluhos P."/>
            <person name="Patkova L."/>
            <person name="Nedelnik J."/>
            <person name="Repkova J."/>
        </authorList>
    </citation>
    <scope>NUCLEOTIDE SEQUENCE [LARGE SCALE GENOMIC DNA]</scope>
    <source>
        <strain evidence="13">cv. Tatra</strain>
        <tissue evidence="12">Young leaves</tissue>
    </source>
</reference>
<keyword evidence="5" id="KW-0812">Transmembrane</keyword>
<proteinExistence type="inferred from homology"/>
<reference evidence="12 13" key="1">
    <citation type="journal article" date="2014" name="Am. J. Bot.">
        <title>Genome assembly and annotation for red clover (Trifolium pratense; Fabaceae).</title>
        <authorList>
            <person name="Istvanek J."/>
            <person name="Jaros M."/>
            <person name="Krenek A."/>
            <person name="Repkova J."/>
        </authorList>
    </citation>
    <scope>NUCLEOTIDE SEQUENCE [LARGE SCALE GENOMIC DNA]</scope>
    <source>
        <strain evidence="13">cv. Tatra</strain>
        <tissue evidence="12">Young leaves</tissue>
    </source>
</reference>
<evidence type="ECO:0000256" key="4">
    <source>
        <dbReference type="ARBA" id="ARBA00022617"/>
    </source>
</evidence>
<evidence type="ECO:0000313" key="12">
    <source>
        <dbReference type="EMBL" id="PNX78935.1"/>
    </source>
</evidence>